<evidence type="ECO:0000313" key="1">
    <source>
        <dbReference type="Proteomes" id="UP001652660"/>
    </source>
</evidence>
<dbReference type="RefSeq" id="XP_071921759.1">
    <property type="nucleotide sequence ID" value="XM_072065658.1"/>
</dbReference>
<keyword evidence="1" id="KW-1185">Reference proteome</keyword>
<dbReference type="InterPro" id="IPR021109">
    <property type="entry name" value="Peptidase_aspartic_dom_sf"/>
</dbReference>
<dbReference type="InterPro" id="IPR032567">
    <property type="entry name" value="RTL1-rel"/>
</dbReference>
<reference evidence="2" key="1">
    <citation type="submission" date="2025-08" db="UniProtKB">
        <authorList>
            <consortium name="RefSeq"/>
        </authorList>
    </citation>
    <scope>IDENTIFICATION</scope>
    <source>
        <tissue evidence="2">Leaves</tissue>
    </source>
</reference>
<protein>
    <submittedName>
        <fullName evidence="2">Uncharacterized protein</fullName>
    </submittedName>
</protein>
<dbReference type="InterPro" id="IPR043502">
    <property type="entry name" value="DNA/RNA_pol_sf"/>
</dbReference>
<dbReference type="GeneID" id="140014592"/>
<dbReference type="SUPFAM" id="SSF56672">
    <property type="entry name" value="DNA/RNA polymerases"/>
    <property type="match status" value="1"/>
</dbReference>
<name>A0ABM4VQF5_COFAR</name>
<dbReference type="Gene3D" id="3.10.10.10">
    <property type="entry name" value="HIV Type 1 Reverse Transcriptase, subunit A, domain 1"/>
    <property type="match status" value="1"/>
</dbReference>
<dbReference type="Pfam" id="PF08284">
    <property type="entry name" value="RVP_2"/>
    <property type="match status" value="1"/>
</dbReference>
<accession>A0ABM4VQF5</accession>
<dbReference type="Proteomes" id="UP001652660">
    <property type="component" value="Chromosome 9e"/>
</dbReference>
<dbReference type="Gene3D" id="2.40.70.10">
    <property type="entry name" value="Acid Proteases"/>
    <property type="match status" value="1"/>
</dbReference>
<dbReference type="PANTHER" id="PTHR15503:SF45">
    <property type="entry name" value="RNA-DIRECTED DNA POLYMERASE HOMOLOG"/>
    <property type="match status" value="1"/>
</dbReference>
<organism evidence="1 2">
    <name type="scientific">Coffea arabica</name>
    <name type="common">Arabian coffee</name>
    <dbReference type="NCBI Taxonomy" id="13443"/>
    <lineage>
        <taxon>Eukaryota</taxon>
        <taxon>Viridiplantae</taxon>
        <taxon>Streptophyta</taxon>
        <taxon>Embryophyta</taxon>
        <taxon>Tracheophyta</taxon>
        <taxon>Spermatophyta</taxon>
        <taxon>Magnoliopsida</taxon>
        <taxon>eudicotyledons</taxon>
        <taxon>Gunneridae</taxon>
        <taxon>Pentapetalae</taxon>
        <taxon>asterids</taxon>
        <taxon>lamiids</taxon>
        <taxon>Gentianales</taxon>
        <taxon>Rubiaceae</taxon>
        <taxon>Ixoroideae</taxon>
        <taxon>Gardenieae complex</taxon>
        <taxon>Bertiereae - Coffeeae clade</taxon>
        <taxon>Coffeeae</taxon>
        <taxon>Coffea</taxon>
    </lineage>
</organism>
<evidence type="ECO:0000313" key="2">
    <source>
        <dbReference type="RefSeq" id="XP_071921759.1"/>
    </source>
</evidence>
<proteinExistence type="predicted"/>
<gene>
    <name evidence="2" type="primary">LOC140014592</name>
</gene>
<dbReference type="PANTHER" id="PTHR15503">
    <property type="entry name" value="LDOC1 RELATED"/>
    <property type="match status" value="1"/>
</dbReference>
<sequence length="205" mass="23119">MPTGDQSLISNLVYRDCEIWVGEQKLLADLIGLAIKEYDVILGMDWLGRYNAQLNCKTKIVELCILEEATLKLDVKGRLASSALISGIRARKMLSKGAQGYLDFLINTPSDKVNLEDMPVVKDYPDVFPEELESLPPERDIAFKIDVTPGIAPISKTPYRMAPAELKELKLQFQDLLERGHELQLDARIWVICGQIFKLIPSVKF</sequence>